<keyword evidence="8 12" id="KW-1133">Transmembrane helix</keyword>
<comment type="catalytic activity">
    <reaction evidence="1">
        <text>ATP + protein L-histidine = ADP + protein N-phospho-L-histidine.</text>
        <dbReference type="EC" id="2.7.13.3"/>
    </reaction>
</comment>
<reference evidence="14" key="1">
    <citation type="submission" date="2020-08" db="EMBL/GenBank/DDBJ databases">
        <title>Genome public.</title>
        <authorList>
            <person name="Liu C."/>
            <person name="Sun Q."/>
        </authorList>
    </citation>
    <scope>NUCLEOTIDE SEQUENCE</scope>
    <source>
        <strain evidence="14">NSJ-52</strain>
    </source>
</reference>
<dbReference type="CDD" id="cd00075">
    <property type="entry name" value="HATPase"/>
    <property type="match status" value="1"/>
</dbReference>
<dbReference type="GO" id="GO:0000155">
    <property type="term" value="F:phosphorelay sensor kinase activity"/>
    <property type="evidence" value="ECO:0007669"/>
    <property type="project" value="InterPro"/>
</dbReference>
<gene>
    <name evidence="14" type="ORF">H8S62_15675</name>
</gene>
<dbReference type="InterPro" id="IPR036890">
    <property type="entry name" value="HATPase_C_sf"/>
</dbReference>
<keyword evidence="10 12" id="KW-0472">Membrane</keyword>
<comment type="subcellular location">
    <subcellularLocation>
        <location evidence="2">Membrane</location>
    </subcellularLocation>
</comment>
<dbReference type="InterPro" id="IPR003594">
    <property type="entry name" value="HATPase_dom"/>
</dbReference>
<proteinExistence type="predicted"/>
<dbReference type="AlphaFoldDB" id="A0A8J6JF71"/>
<evidence type="ECO:0000256" key="8">
    <source>
        <dbReference type="ARBA" id="ARBA00022989"/>
    </source>
</evidence>
<evidence type="ECO:0000256" key="7">
    <source>
        <dbReference type="ARBA" id="ARBA00022777"/>
    </source>
</evidence>
<keyword evidence="6 12" id="KW-0812">Transmembrane</keyword>
<dbReference type="FunFam" id="1.10.287.130:FF:000001">
    <property type="entry name" value="Two-component sensor histidine kinase"/>
    <property type="match status" value="1"/>
</dbReference>
<accession>A0A8J6JF71</accession>
<dbReference type="PRINTS" id="PR00344">
    <property type="entry name" value="BCTRLSENSOR"/>
</dbReference>
<dbReference type="InterPro" id="IPR036097">
    <property type="entry name" value="HisK_dim/P_sf"/>
</dbReference>
<dbReference type="CDD" id="cd00082">
    <property type="entry name" value="HisKA"/>
    <property type="match status" value="1"/>
</dbReference>
<dbReference type="Pfam" id="PF02518">
    <property type="entry name" value="HATPase_c"/>
    <property type="match status" value="1"/>
</dbReference>
<evidence type="ECO:0000256" key="5">
    <source>
        <dbReference type="ARBA" id="ARBA00022679"/>
    </source>
</evidence>
<dbReference type="InterPro" id="IPR004358">
    <property type="entry name" value="Sig_transdc_His_kin-like_C"/>
</dbReference>
<evidence type="ECO:0000256" key="2">
    <source>
        <dbReference type="ARBA" id="ARBA00004370"/>
    </source>
</evidence>
<dbReference type="Gene3D" id="1.10.287.130">
    <property type="match status" value="1"/>
</dbReference>
<dbReference type="InterPro" id="IPR003661">
    <property type="entry name" value="HisK_dim/P_dom"/>
</dbReference>
<keyword evidence="5" id="KW-0808">Transferase</keyword>
<feature type="domain" description="Histidine kinase" evidence="13">
    <location>
        <begin position="384"/>
        <end position="597"/>
    </location>
</feature>
<dbReference type="SUPFAM" id="SSF47384">
    <property type="entry name" value="Homodimeric domain of signal transducing histidine kinase"/>
    <property type="match status" value="1"/>
</dbReference>
<keyword evidence="7 14" id="KW-0418">Kinase</keyword>
<dbReference type="Pfam" id="PF00512">
    <property type="entry name" value="HisKA"/>
    <property type="match status" value="1"/>
</dbReference>
<keyword evidence="4" id="KW-0597">Phosphoprotein</keyword>
<dbReference type="EMBL" id="JACOPQ010000015">
    <property type="protein sequence ID" value="MBC5738451.1"/>
    <property type="molecule type" value="Genomic_DNA"/>
</dbReference>
<evidence type="ECO:0000256" key="6">
    <source>
        <dbReference type="ARBA" id="ARBA00022692"/>
    </source>
</evidence>
<dbReference type="InterPro" id="IPR005467">
    <property type="entry name" value="His_kinase_dom"/>
</dbReference>
<name>A0A8J6JF71_9FIRM</name>
<evidence type="ECO:0000256" key="10">
    <source>
        <dbReference type="ARBA" id="ARBA00023136"/>
    </source>
</evidence>
<evidence type="ECO:0000256" key="11">
    <source>
        <dbReference type="SAM" id="Coils"/>
    </source>
</evidence>
<dbReference type="SUPFAM" id="SSF55874">
    <property type="entry name" value="ATPase domain of HSP90 chaperone/DNA topoisomerase II/histidine kinase"/>
    <property type="match status" value="1"/>
</dbReference>
<dbReference type="PANTHER" id="PTHR45436:SF5">
    <property type="entry name" value="SENSOR HISTIDINE KINASE TRCS"/>
    <property type="match status" value="1"/>
</dbReference>
<dbReference type="PANTHER" id="PTHR45436">
    <property type="entry name" value="SENSOR HISTIDINE KINASE YKOH"/>
    <property type="match status" value="1"/>
</dbReference>
<evidence type="ECO:0000256" key="12">
    <source>
        <dbReference type="SAM" id="Phobius"/>
    </source>
</evidence>
<organism evidence="14 15">
    <name type="scientific">Lawsonibacter faecis</name>
    <dbReference type="NCBI Taxonomy" id="2763052"/>
    <lineage>
        <taxon>Bacteria</taxon>
        <taxon>Bacillati</taxon>
        <taxon>Bacillota</taxon>
        <taxon>Clostridia</taxon>
        <taxon>Eubacteriales</taxon>
        <taxon>Oscillospiraceae</taxon>
        <taxon>Lawsonibacter</taxon>
    </lineage>
</organism>
<feature type="transmembrane region" description="Helical" evidence="12">
    <location>
        <begin position="306"/>
        <end position="326"/>
    </location>
</feature>
<dbReference type="Proteomes" id="UP000607645">
    <property type="component" value="Unassembled WGS sequence"/>
</dbReference>
<evidence type="ECO:0000313" key="15">
    <source>
        <dbReference type="Proteomes" id="UP000607645"/>
    </source>
</evidence>
<evidence type="ECO:0000256" key="3">
    <source>
        <dbReference type="ARBA" id="ARBA00012438"/>
    </source>
</evidence>
<dbReference type="PROSITE" id="PS50109">
    <property type="entry name" value="HIS_KIN"/>
    <property type="match status" value="1"/>
</dbReference>
<dbReference type="SMART" id="SM00387">
    <property type="entry name" value="HATPase_c"/>
    <property type="match status" value="1"/>
</dbReference>
<evidence type="ECO:0000256" key="1">
    <source>
        <dbReference type="ARBA" id="ARBA00000085"/>
    </source>
</evidence>
<protein>
    <recommendedName>
        <fullName evidence="3">histidine kinase</fullName>
        <ecNumber evidence="3">2.7.13.3</ecNumber>
    </recommendedName>
</protein>
<dbReference type="EC" id="2.7.13.3" evidence="3"/>
<evidence type="ECO:0000256" key="9">
    <source>
        <dbReference type="ARBA" id="ARBA00023012"/>
    </source>
</evidence>
<keyword evidence="9" id="KW-0902">Two-component regulatory system</keyword>
<dbReference type="GO" id="GO:0005886">
    <property type="term" value="C:plasma membrane"/>
    <property type="evidence" value="ECO:0007669"/>
    <property type="project" value="TreeGrafter"/>
</dbReference>
<evidence type="ECO:0000313" key="14">
    <source>
        <dbReference type="EMBL" id="MBC5738451.1"/>
    </source>
</evidence>
<evidence type="ECO:0000256" key="4">
    <source>
        <dbReference type="ARBA" id="ARBA00022553"/>
    </source>
</evidence>
<dbReference type="Gene3D" id="3.30.565.10">
    <property type="entry name" value="Histidine kinase-like ATPase, C-terminal domain"/>
    <property type="match status" value="1"/>
</dbReference>
<evidence type="ECO:0000259" key="13">
    <source>
        <dbReference type="PROSITE" id="PS50109"/>
    </source>
</evidence>
<sequence>MRRPRKLRWQIALSMAGTVLFLWGFIMIGLRVETSNRLENEADSLGRDIRSELREQVEIYRRNIVEDRQEQAGAILSYNLSGMSLGLTNPEGLEGGMALAIIDAETGAELAHSQLAYGYGHEDGIDVGQRWHLELDSGLDDAGQLALARWIVANRTHSWSFDVYPTGDENYPGDGTVARVTGFDEGGCSLRVQRIELVHPDGGVETVVETAARGETPVTVELAFMRLSSVLLPDWGSNGDGQVDMERRLANFREAQAILAREQAGERRAVLNEGGRFSGGTYGNGYGYQVARSCSFRLAAMYQLRWTYLSTLMLAALVLLILSGYTSRKLSRPLERLSQDAADGSFPCTEDGPIQEVNSLAAAFNAAQGKLEADLRREQDLTRAVAHELKTPLAVLRSHAEALLEDIDPAKREHYLAVIMEESDRMDALVRELLDLSRLEAGAETLRPEDVDLEELVRRIFARLERPLAEKGCRLSLDLAAVRVRGDCEKLERAVANYASNALRYCSPGGEVRVKLTGPGGWARIAVENDGENIPAAELPRLFETFYRGDSARSRDSGGAGLGLAIVRGMANLHGGRCGAENLPGGVRFWMEVPAAY</sequence>
<dbReference type="Gene3D" id="6.10.340.10">
    <property type="match status" value="1"/>
</dbReference>
<feature type="transmembrane region" description="Helical" evidence="12">
    <location>
        <begin position="12"/>
        <end position="30"/>
    </location>
</feature>
<dbReference type="RefSeq" id="WP_186920226.1">
    <property type="nucleotide sequence ID" value="NZ_JACOPQ010000015.1"/>
</dbReference>
<dbReference type="SMART" id="SM00388">
    <property type="entry name" value="HisKA"/>
    <property type="match status" value="1"/>
</dbReference>
<dbReference type="InterPro" id="IPR050428">
    <property type="entry name" value="TCS_sensor_his_kinase"/>
</dbReference>
<keyword evidence="15" id="KW-1185">Reference proteome</keyword>
<keyword evidence="11" id="KW-0175">Coiled coil</keyword>
<feature type="coiled-coil region" evidence="11">
    <location>
        <begin position="35"/>
        <end position="70"/>
    </location>
</feature>
<comment type="caution">
    <text evidence="14">The sequence shown here is derived from an EMBL/GenBank/DDBJ whole genome shotgun (WGS) entry which is preliminary data.</text>
</comment>